<dbReference type="Proteomes" id="UP000196475">
    <property type="component" value="Unassembled WGS sequence"/>
</dbReference>
<keyword evidence="1" id="KW-0812">Transmembrane</keyword>
<evidence type="ECO:0000313" key="3">
    <source>
        <dbReference type="Proteomes" id="UP000196475"/>
    </source>
</evidence>
<dbReference type="AlphaFoldDB" id="A0A1Y3PGV3"/>
<keyword evidence="1" id="KW-1133">Transmembrane helix</keyword>
<organism evidence="2 3">
    <name type="scientific">Bacillus thermozeamaize</name>
    <dbReference type="NCBI Taxonomy" id="230954"/>
    <lineage>
        <taxon>Bacteria</taxon>
        <taxon>Bacillati</taxon>
        <taxon>Bacillota</taxon>
        <taxon>Bacilli</taxon>
        <taxon>Bacillales</taxon>
        <taxon>Bacillaceae</taxon>
        <taxon>Bacillus</taxon>
    </lineage>
</organism>
<name>A0A1Y3PGV3_9BACI</name>
<evidence type="ECO:0000256" key="1">
    <source>
        <dbReference type="SAM" id="Phobius"/>
    </source>
</evidence>
<proteinExistence type="predicted"/>
<sequence>MLAVLKRKARMRSADMVMKFVDRLIKPFQNEMGGASMVSVVGWALVAVLVIVLVWGLVSGWLPSFVNSIFARLENLG</sequence>
<accession>A0A1Y3PGV3</accession>
<gene>
    <name evidence="2" type="ORF">BAA01_11440</name>
</gene>
<reference evidence="3" key="1">
    <citation type="submission" date="2016-06" db="EMBL/GenBank/DDBJ databases">
        <authorList>
            <person name="Nascimento L."/>
            <person name="Pereira R.V."/>
            <person name="Martins L.F."/>
            <person name="Quaggio R.B."/>
            <person name="Silva A.M."/>
            <person name="Setubal J.C."/>
        </authorList>
    </citation>
    <scope>NUCLEOTIDE SEQUENCE [LARGE SCALE GENOMIC DNA]</scope>
</reference>
<dbReference type="EMBL" id="LZRT01000087">
    <property type="protein sequence ID" value="OUM86615.1"/>
    <property type="molecule type" value="Genomic_DNA"/>
</dbReference>
<comment type="caution">
    <text evidence="2">The sequence shown here is derived from an EMBL/GenBank/DDBJ whole genome shotgun (WGS) entry which is preliminary data.</text>
</comment>
<keyword evidence="1" id="KW-0472">Membrane</keyword>
<evidence type="ECO:0000313" key="2">
    <source>
        <dbReference type="EMBL" id="OUM86615.1"/>
    </source>
</evidence>
<feature type="transmembrane region" description="Helical" evidence="1">
    <location>
        <begin position="33"/>
        <end position="58"/>
    </location>
</feature>
<protein>
    <submittedName>
        <fullName evidence="2">Uncharacterized protein</fullName>
    </submittedName>
</protein>